<proteinExistence type="predicted"/>
<accession>A0A8D8QEE0</accession>
<evidence type="ECO:0000256" key="1">
    <source>
        <dbReference type="SAM" id="MobiDB-lite"/>
    </source>
</evidence>
<organism evidence="2">
    <name type="scientific">Cacopsylla melanoneura</name>
    <dbReference type="NCBI Taxonomy" id="428564"/>
    <lineage>
        <taxon>Eukaryota</taxon>
        <taxon>Metazoa</taxon>
        <taxon>Ecdysozoa</taxon>
        <taxon>Arthropoda</taxon>
        <taxon>Hexapoda</taxon>
        <taxon>Insecta</taxon>
        <taxon>Pterygota</taxon>
        <taxon>Neoptera</taxon>
        <taxon>Paraneoptera</taxon>
        <taxon>Hemiptera</taxon>
        <taxon>Sternorrhyncha</taxon>
        <taxon>Psylloidea</taxon>
        <taxon>Psyllidae</taxon>
        <taxon>Psyllinae</taxon>
        <taxon>Cacopsylla</taxon>
    </lineage>
</organism>
<dbReference type="EMBL" id="HBUF01073492">
    <property type="protein sequence ID" value="CAG6630398.1"/>
    <property type="molecule type" value="Transcribed_RNA"/>
</dbReference>
<feature type="compositionally biased region" description="Polar residues" evidence="1">
    <location>
        <begin position="65"/>
        <end position="79"/>
    </location>
</feature>
<dbReference type="AlphaFoldDB" id="A0A8D8QEE0"/>
<reference evidence="2" key="1">
    <citation type="submission" date="2021-05" db="EMBL/GenBank/DDBJ databases">
        <authorList>
            <person name="Alioto T."/>
            <person name="Alioto T."/>
            <person name="Gomez Garrido J."/>
        </authorList>
    </citation>
    <scope>NUCLEOTIDE SEQUENCE</scope>
</reference>
<sequence length="110" mass="12025">MQLGLGVSIILEVVIKSVFKTRLKTADTKIGLFNRMDATLSVCLLLLTLNLVTRANAGLIKEDGSTLSSPSTEVNSNNADSEKQHIMKRRSYNGILTEVNSNNLISQYSP</sequence>
<name>A0A8D8QEE0_9HEMI</name>
<evidence type="ECO:0000313" key="2">
    <source>
        <dbReference type="EMBL" id="CAG6630398.1"/>
    </source>
</evidence>
<protein>
    <submittedName>
        <fullName evidence="2">Uncharacterized protein</fullName>
    </submittedName>
</protein>
<feature type="region of interest" description="Disordered" evidence="1">
    <location>
        <begin position="62"/>
        <end position="83"/>
    </location>
</feature>